<dbReference type="EMBL" id="WCTL01000046">
    <property type="protein sequence ID" value="KAB4228141.1"/>
    <property type="molecule type" value="Genomic_DNA"/>
</dbReference>
<proteinExistence type="predicted"/>
<keyword evidence="1" id="KW-0808">Transferase</keyword>
<organism evidence="1 2">
    <name type="scientific">Bacteroides uniformis</name>
    <dbReference type="NCBI Taxonomy" id="820"/>
    <lineage>
        <taxon>Bacteria</taxon>
        <taxon>Pseudomonadati</taxon>
        <taxon>Bacteroidota</taxon>
        <taxon>Bacteroidia</taxon>
        <taxon>Bacteroidales</taxon>
        <taxon>Bacteroidaceae</taxon>
        <taxon>Bacteroides</taxon>
    </lineage>
</organism>
<name>A0A7J5HU26_BACUN</name>
<sequence length="29" mass="3122">MDKIIHGDCIAKLKEIESGSVDLIIADPP</sequence>
<gene>
    <name evidence="1" type="ORF">GAP47_21825</name>
</gene>
<dbReference type="Gene3D" id="3.40.50.150">
    <property type="entry name" value="Vaccinia Virus protein VP39"/>
    <property type="match status" value="1"/>
</dbReference>
<comment type="caution">
    <text evidence="1">The sequence shown here is derived from an EMBL/GenBank/DDBJ whole genome shotgun (WGS) entry which is preliminary data.</text>
</comment>
<dbReference type="AlphaFoldDB" id="A0A7J5HU26"/>
<evidence type="ECO:0000313" key="1">
    <source>
        <dbReference type="EMBL" id="KAB4228141.1"/>
    </source>
</evidence>
<evidence type="ECO:0000313" key="2">
    <source>
        <dbReference type="Proteomes" id="UP000462376"/>
    </source>
</evidence>
<dbReference type="GO" id="GO:0008168">
    <property type="term" value="F:methyltransferase activity"/>
    <property type="evidence" value="ECO:0007669"/>
    <property type="project" value="UniProtKB-KW"/>
</dbReference>
<reference evidence="1 2" key="1">
    <citation type="journal article" date="2019" name="Nat. Med.">
        <title>A library of human gut bacterial isolates paired with longitudinal multiomics data enables mechanistic microbiome research.</title>
        <authorList>
            <person name="Poyet M."/>
            <person name="Groussin M."/>
            <person name="Gibbons S.M."/>
            <person name="Avila-Pacheco J."/>
            <person name="Jiang X."/>
            <person name="Kearney S.M."/>
            <person name="Perrotta A.R."/>
            <person name="Berdy B."/>
            <person name="Zhao S."/>
            <person name="Lieberman T.D."/>
            <person name="Swanson P.K."/>
            <person name="Smith M."/>
            <person name="Roesemann S."/>
            <person name="Alexander J.E."/>
            <person name="Rich S.A."/>
            <person name="Livny J."/>
            <person name="Vlamakis H."/>
            <person name="Clish C."/>
            <person name="Bullock K."/>
            <person name="Deik A."/>
            <person name="Scott J."/>
            <person name="Pierce K.A."/>
            <person name="Xavier R.J."/>
            <person name="Alm E.J."/>
        </authorList>
    </citation>
    <scope>NUCLEOTIDE SEQUENCE [LARGE SCALE GENOMIC DNA]</scope>
    <source>
        <strain evidence="1 2">BIOML-A5</strain>
    </source>
</reference>
<dbReference type="GO" id="GO:0032259">
    <property type="term" value="P:methylation"/>
    <property type="evidence" value="ECO:0007669"/>
    <property type="project" value="UniProtKB-KW"/>
</dbReference>
<protein>
    <submittedName>
        <fullName evidence="1">Site-specific DNA-methyltransferase</fullName>
    </submittedName>
</protein>
<feature type="non-terminal residue" evidence="1">
    <location>
        <position position="29"/>
    </location>
</feature>
<dbReference type="Proteomes" id="UP000462376">
    <property type="component" value="Unassembled WGS sequence"/>
</dbReference>
<dbReference type="SUPFAM" id="SSF53335">
    <property type="entry name" value="S-adenosyl-L-methionine-dependent methyltransferases"/>
    <property type="match status" value="1"/>
</dbReference>
<dbReference type="InterPro" id="IPR029063">
    <property type="entry name" value="SAM-dependent_MTases_sf"/>
</dbReference>
<keyword evidence="1" id="KW-0489">Methyltransferase</keyword>
<accession>A0A7J5HU26</accession>